<gene>
    <name evidence="2" type="ORF">SLS60_000223</name>
</gene>
<evidence type="ECO:0000313" key="2">
    <source>
        <dbReference type="EMBL" id="KAL1612000.1"/>
    </source>
</evidence>
<feature type="chain" id="PRO_5045438973" evidence="1">
    <location>
        <begin position="21"/>
        <end position="263"/>
    </location>
</feature>
<comment type="caution">
    <text evidence="2">The sequence shown here is derived from an EMBL/GenBank/DDBJ whole genome shotgun (WGS) entry which is preliminary data.</text>
</comment>
<keyword evidence="1" id="KW-0732">Signal</keyword>
<evidence type="ECO:0000313" key="3">
    <source>
        <dbReference type="Proteomes" id="UP001521785"/>
    </source>
</evidence>
<dbReference type="Proteomes" id="UP001521785">
    <property type="component" value="Unassembled WGS sequence"/>
</dbReference>
<reference evidence="2 3" key="1">
    <citation type="submission" date="2024-02" db="EMBL/GenBank/DDBJ databases">
        <title>De novo assembly and annotation of 12 fungi associated with fruit tree decline syndrome in Ontario, Canada.</title>
        <authorList>
            <person name="Sulman M."/>
            <person name="Ellouze W."/>
            <person name="Ilyukhin E."/>
        </authorList>
    </citation>
    <scope>NUCLEOTIDE SEQUENCE [LARGE SCALE GENOMIC DNA]</scope>
    <source>
        <strain evidence="2 3">M42-189</strain>
    </source>
</reference>
<evidence type="ECO:0000256" key="1">
    <source>
        <dbReference type="SAM" id="SignalP"/>
    </source>
</evidence>
<proteinExistence type="predicted"/>
<protein>
    <submittedName>
        <fullName evidence="2">Uncharacterized protein</fullName>
    </submittedName>
</protein>
<name>A0ABR3S5P9_9PLEO</name>
<keyword evidence="3" id="KW-1185">Reference proteome</keyword>
<sequence length="263" mass="28178">MKYLSVVFVAATTLLSTVSAIPAPSSGQVQTVDKPKFTAPISTSYKSHLGDRQSGGNFNAVEERQLDPEIVCARAFAEWRYCKEAAGCDRECPAGEACYQALCATPASTTGNACTQLRAKCGLLEGHSGDSDEHGTVETDKRQVLDDPNAELGAHLIDLWTDPNYAGSFTFAVYSQMITRSCVDYSNLPQTWASFRIYPQNILFYCTFYAKANCAAGGKAFTISDGTNGYAIPDLAAFGGGLWNHNIRSLKCQPGTTGGTSSS</sequence>
<dbReference type="EMBL" id="JAKJXO020000001">
    <property type="protein sequence ID" value="KAL1612000.1"/>
    <property type="molecule type" value="Genomic_DNA"/>
</dbReference>
<organism evidence="2 3">
    <name type="scientific">Paraconiothyrium brasiliense</name>
    <dbReference type="NCBI Taxonomy" id="300254"/>
    <lineage>
        <taxon>Eukaryota</taxon>
        <taxon>Fungi</taxon>
        <taxon>Dikarya</taxon>
        <taxon>Ascomycota</taxon>
        <taxon>Pezizomycotina</taxon>
        <taxon>Dothideomycetes</taxon>
        <taxon>Pleosporomycetidae</taxon>
        <taxon>Pleosporales</taxon>
        <taxon>Massarineae</taxon>
        <taxon>Didymosphaeriaceae</taxon>
        <taxon>Paraconiothyrium</taxon>
    </lineage>
</organism>
<accession>A0ABR3S5P9</accession>
<feature type="signal peptide" evidence="1">
    <location>
        <begin position="1"/>
        <end position="20"/>
    </location>
</feature>